<dbReference type="PANTHER" id="PTHR42877:SF10">
    <property type="entry name" value="L-ORNITHINE N(5)-OXYGENASE"/>
    <property type="match status" value="1"/>
</dbReference>
<comment type="caution">
    <text evidence="5">The sequence shown here is derived from an EMBL/GenBank/DDBJ whole genome shotgun (WGS) entry which is preliminary data.</text>
</comment>
<evidence type="ECO:0000256" key="4">
    <source>
        <dbReference type="ARBA" id="ARBA00023002"/>
    </source>
</evidence>
<evidence type="ECO:0000256" key="2">
    <source>
        <dbReference type="ARBA" id="ARBA00022630"/>
    </source>
</evidence>
<dbReference type="SUPFAM" id="SSF51905">
    <property type="entry name" value="FAD/NAD(P)-binding domain"/>
    <property type="match status" value="2"/>
</dbReference>
<keyword evidence="6" id="KW-1185">Reference proteome</keyword>
<keyword evidence="3" id="KW-0274">FAD</keyword>
<keyword evidence="4" id="KW-0560">Oxidoreductase</keyword>
<dbReference type="InterPro" id="IPR020946">
    <property type="entry name" value="Flavin_mOase-like"/>
</dbReference>
<feature type="non-terminal residue" evidence="5">
    <location>
        <position position="1"/>
    </location>
</feature>
<dbReference type="Proteomes" id="UP000443090">
    <property type="component" value="Unassembled WGS sequence"/>
</dbReference>
<reference evidence="5 6" key="1">
    <citation type="submission" date="2018-05" db="EMBL/GenBank/DDBJ databases">
        <title>Genome sequencing and assembly of the regulated plant pathogen Lachnellula willkommii and related sister species for the development of diagnostic species identification markers.</title>
        <authorList>
            <person name="Giroux E."/>
            <person name="Bilodeau G."/>
        </authorList>
    </citation>
    <scope>NUCLEOTIDE SEQUENCE [LARGE SCALE GENOMIC DNA]</scope>
    <source>
        <strain evidence="5 6">CBS 160.35</strain>
    </source>
</reference>
<dbReference type="Gene3D" id="3.50.50.60">
    <property type="entry name" value="FAD/NAD(P)-binding domain"/>
    <property type="match status" value="3"/>
</dbReference>
<dbReference type="PANTHER" id="PTHR42877">
    <property type="entry name" value="L-ORNITHINE N(5)-MONOOXYGENASE-RELATED"/>
    <property type="match status" value="1"/>
</dbReference>
<dbReference type="GO" id="GO:0004499">
    <property type="term" value="F:N,N-dimethylaniline monooxygenase activity"/>
    <property type="evidence" value="ECO:0007669"/>
    <property type="project" value="InterPro"/>
</dbReference>
<gene>
    <name evidence="5" type="ORF">LOCC1_G006833</name>
</gene>
<evidence type="ECO:0000313" key="6">
    <source>
        <dbReference type="Proteomes" id="UP000443090"/>
    </source>
</evidence>
<keyword evidence="5" id="KW-0503">Monooxygenase</keyword>
<dbReference type="InterPro" id="IPR036188">
    <property type="entry name" value="FAD/NAD-bd_sf"/>
</dbReference>
<dbReference type="GO" id="GO:0050660">
    <property type="term" value="F:flavin adenine dinucleotide binding"/>
    <property type="evidence" value="ECO:0007669"/>
    <property type="project" value="InterPro"/>
</dbReference>
<proteinExistence type="inferred from homology"/>
<protein>
    <submittedName>
        <fullName evidence="5">Baeyer-Villiger monooxygenase</fullName>
    </submittedName>
</protein>
<sequence>FLIIGQLVKMLGQRIRKDNGYDANSYTYYPVAIIGAGESGIAMGCRLKEELGFDQFRIFERQTGIGGTWWINRYPGVACDIPATFYSFSFSPNPNWSTFHPNGPEIVRYLQGVCEKYEIVDKIQLNTDIRECKWLDSEQVWEVTLQTLTAGVGDLSEYDRAQKVASDGPLSVYVTEEKIRAKILISCVGGLVEPMIWPENVPGQDTFKGEIFHSARWRYDVDFKDKDVVVLGTGCSAAQFVPRLTTDYGAKSVTQLMRSPPWVVPRAIPPGGNEWWEKWSPWLNNNLPGFLKTIRFAIAASAEYDWRLFGSEDYHAKERAKVEAGLLKHMKATVPEKYHKILTPDYGVGCKRRIFDATWFPGLNDPRIELTTLPLTSVSSNSVTIGPGRTFPAPDKQQDSAAEEATTLPADIIVLANGFQVTQWLHPLSITGRAGKKIHDVWQERGGPQMYMGVAMDGFPNFFTIFGPNTATGHNSVILASENMVNLTLKFVKPLLEGAVERVEIKREAELAWASDIQGALKKRVWNTGGCRSWYQTEGGFNSTVYPYSQINFTLRCMFPTWKDWDITYTPRGLAIKRVKTLAKSLAGIAVLIWVYKLKTNGQSVRMVLRDIARGVLRGGGRVLQGLGSTV</sequence>
<keyword evidence="2" id="KW-0285">Flavoprotein</keyword>
<dbReference type="AlphaFoldDB" id="A0A8H8RRH7"/>
<dbReference type="Pfam" id="PF00743">
    <property type="entry name" value="FMO-like"/>
    <property type="match status" value="1"/>
</dbReference>
<comment type="similarity">
    <text evidence="1">Belongs to the FAD-binding monooxygenase family.</text>
</comment>
<dbReference type="Pfam" id="PF13450">
    <property type="entry name" value="NAD_binding_8"/>
    <property type="match status" value="1"/>
</dbReference>
<dbReference type="InterPro" id="IPR051209">
    <property type="entry name" value="FAD-bind_Monooxygenase_sf"/>
</dbReference>
<organism evidence="5 6">
    <name type="scientific">Lachnellula occidentalis</name>
    <dbReference type="NCBI Taxonomy" id="215460"/>
    <lineage>
        <taxon>Eukaryota</taxon>
        <taxon>Fungi</taxon>
        <taxon>Dikarya</taxon>
        <taxon>Ascomycota</taxon>
        <taxon>Pezizomycotina</taxon>
        <taxon>Leotiomycetes</taxon>
        <taxon>Helotiales</taxon>
        <taxon>Lachnaceae</taxon>
        <taxon>Lachnellula</taxon>
    </lineage>
</organism>
<evidence type="ECO:0000313" key="5">
    <source>
        <dbReference type="EMBL" id="TVY39573.1"/>
    </source>
</evidence>
<evidence type="ECO:0000256" key="1">
    <source>
        <dbReference type="ARBA" id="ARBA00010139"/>
    </source>
</evidence>
<dbReference type="OrthoDB" id="3971593at2759"/>
<evidence type="ECO:0000256" key="3">
    <source>
        <dbReference type="ARBA" id="ARBA00022827"/>
    </source>
</evidence>
<dbReference type="EMBL" id="QGMI01000513">
    <property type="protein sequence ID" value="TVY39573.1"/>
    <property type="molecule type" value="Genomic_DNA"/>
</dbReference>
<accession>A0A8H8RRH7</accession>
<name>A0A8H8RRH7_9HELO</name>
<dbReference type="GO" id="GO:0050661">
    <property type="term" value="F:NADP binding"/>
    <property type="evidence" value="ECO:0007669"/>
    <property type="project" value="InterPro"/>
</dbReference>